<comment type="caution">
    <text evidence="3">The sequence shown here is derived from an EMBL/GenBank/DDBJ whole genome shotgun (WGS) entry which is preliminary data.</text>
</comment>
<dbReference type="EMBL" id="BAABUJ010000026">
    <property type="protein sequence ID" value="GAA5803128.1"/>
    <property type="molecule type" value="Genomic_DNA"/>
</dbReference>
<proteinExistence type="predicted"/>
<dbReference type="InterPro" id="IPR011330">
    <property type="entry name" value="Glyco_hydro/deAcase_b/a-brl"/>
</dbReference>
<evidence type="ECO:0000313" key="3">
    <source>
        <dbReference type="EMBL" id="GAA5803128.1"/>
    </source>
</evidence>
<sequence length="394" mass="43872">MQLSLISSIILVGSYAFAAPTGTSDPSATLSSDGFAAQFSPVFANMNVSSEAAPLYNDGPLDTNSTLSSETLNLKDYPGLWERPDVNHPEVKAAIEQINWDIVPKFSVHKVVDYDLVQDGYDEDKDETCWWTSTGCVKPKISHVPEDLYTCPTKGDWGLTFDDGPYNLRDDDDEDADTENPFAEPELYNFLAKENVKSTLFYVGTNVVTYPAAARRALDNGHTICSHTWSHQTMTSQTNEQAVAELYWSLKAIKEATGITTKCWRPPQGDVDDRIRSIAWQMGLRTVIWDRDTEDWAMPAPGGGDFAPSKVDALFEKWIQDEKAGKQSTGIMVLEHELNHATVGMAEKWIPKVKETFNVVSAMTCNGILQPYWETDFQYPAIHNTTSEANTTTV</sequence>
<organism evidence="3 4">
    <name type="scientific">Helicostylum pulchrum</name>
    <dbReference type="NCBI Taxonomy" id="562976"/>
    <lineage>
        <taxon>Eukaryota</taxon>
        <taxon>Fungi</taxon>
        <taxon>Fungi incertae sedis</taxon>
        <taxon>Mucoromycota</taxon>
        <taxon>Mucoromycotina</taxon>
        <taxon>Mucoromycetes</taxon>
        <taxon>Mucorales</taxon>
        <taxon>Mucorineae</taxon>
        <taxon>Mucoraceae</taxon>
        <taxon>Helicostylum</taxon>
    </lineage>
</organism>
<feature type="signal peptide" evidence="1">
    <location>
        <begin position="1"/>
        <end position="18"/>
    </location>
</feature>
<feature type="domain" description="NodB homology" evidence="2">
    <location>
        <begin position="155"/>
        <end position="362"/>
    </location>
</feature>
<dbReference type="Pfam" id="PF01522">
    <property type="entry name" value="Polysacc_deac_1"/>
    <property type="match status" value="1"/>
</dbReference>
<gene>
    <name evidence="3" type="ORF">HPULCUR_008603</name>
</gene>
<name>A0ABP9Y824_9FUNG</name>
<dbReference type="Proteomes" id="UP001476247">
    <property type="component" value="Unassembled WGS sequence"/>
</dbReference>
<dbReference type="Gene3D" id="3.20.20.370">
    <property type="entry name" value="Glycoside hydrolase/deacetylase"/>
    <property type="match status" value="1"/>
</dbReference>
<dbReference type="PROSITE" id="PS51677">
    <property type="entry name" value="NODB"/>
    <property type="match status" value="1"/>
</dbReference>
<evidence type="ECO:0000256" key="1">
    <source>
        <dbReference type="SAM" id="SignalP"/>
    </source>
</evidence>
<reference evidence="3 4" key="1">
    <citation type="submission" date="2024-04" db="EMBL/GenBank/DDBJ databases">
        <title>genome sequences of Mucor flavus KT1a and Helicostylum pulchrum KT1b strains isolation_sourced from the surface of a dry-aged beef.</title>
        <authorList>
            <person name="Toyotome T."/>
            <person name="Hosono M."/>
            <person name="Torimaru M."/>
            <person name="Fukuda K."/>
            <person name="Mikami N."/>
        </authorList>
    </citation>
    <scope>NUCLEOTIDE SEQUENCE [LARGE SCALE GENOMIC DNA]</scope>
    <source>
        <strain evidence="3 4">KT1b</strain>
    </source>
</reference>
<dbReference type="InterPro" id="IPR050248">
    <property type="entry name" value="Polysacc_deacetylase_ArnD"/>
</dbReference>
<evidence type="ECO:0000313" key="4">
    <source>
        <dbReference type="Proteomes" id="UP001476247"/>
    </source>
</evidence>
<dbReference type="PANTHER" id="PTHR10587">
    <property type="entry name" value="GLYCOSYL TRANSFERASE-RELATED"/>
    <property type="match status" value="1"/>
</dbReference>
<feature type="chain" id="PRO_5045280003" description="NodB homology domain-containing protein" evidence="1">
    <location>
        <begin position="19"/>
        <end position="394"/>
    </location>
</feature>
<dbReference type="PANTHER" id="PTHR10587:SF98">
    <property type="entry name" value="CHITIN DEACETYLASE"/>
    <property type="match status" value="1"/>
</dbReference>
<dbReference type="InterPro" id="IPR002509">
    <property type="entry name" value="NODB_dom"/>
</dbReference>
<protein>
    <recommendedName>
        <fullName evidence="2">NodB homology domain-containing protein</fullName>
    </recommendedName>
</protein>
<accession>A0ABP9Y824</accession>
<dbReference type="SUPFAM" id="SSF88713">
    <property type="entry name" value="Glycoside hydrolase/deacetylase"/>
    <property type="match status" value="1"/>
</dbReference>
<evidence type="ECO:0000259" key="2">
    <source>
        <dbReference type="PROSITE" id="PS51677"/>
    </source>
</evidence>
<keyword evidence="4" id="KW-1185">Reference proteome</keyword>
<keyword evidence="1" id="KW-0732">Signal</keyword>